<sequence>MKKASTATYLLLLVLIVGYVGAQVVTDCSDAPNEQTRQVCMRFRMMDKASREKFEREADSQLWPPSAPGSAEFQRPLPISPGHRGQAAYDPLDCMTLQCLCPFFNGRMIANDLCEMPNGEPLKMAYRKEYRLMTDDERFRFHSALQRMKQSGEYDQFSQIHKDNAQQSSAHSGPGFLGWHREYLKRLEIKLRLIDPSIALPFWDSVLDSYLPDPRDSILFTDLFAGTTDWNGFVTTGPFAYWRTLEGAHAIKRNIGQQGSLFSEHQINQVLEQSNVEYVLAYTVPVGGCPFPVNYGAIEYTHANIHLYIGGDLAPPLTSGNDPSLFFTHHTFVDRIWEDWRQLKQPRWVRETSFAPDMPQCSTPYHFSYSEMRPFPGLINRDGLSNAYTDQMYRYGPRPTCSREAPACGSKYLFCDWRGFPHCVAKVKLGGLCQGFEGLDACYNGQCYFGRCMQGPTPAPWRPPTPPPTPPPTRRPMVARPIVNFNRTIGGVSKLPVRQVAKATQNATPKPRVSKLVNSNTTGMTFNNCYNKNPCCDMWAQLDECTNNPKYMVSSCAVSCKGCIPSFAISGACKDKHVSCKQWKAEGQCTNAKGALLNFIIENCCETCSFGSFDKNLKCPKPKKKTGALNTVTNFSKKVATFFETNIRKLVA</sequence>
<organism evidence="1 2">
    <name type="scientific">Rhabditophanes sp. KR3021</name>
    <dbReference type="NCBI Taxonomy" id="114890"/>
    <lineage>
        <taxon>Eukaryota</taxon>
        <taxon>Metazoa</taxon>
        <taxon>Ecdysozoa</taxon>
        <taxon>Nematoda</taxon>
        <taxon>Chromadorea</taxon>
        <taxon>Rhabditida</taxon>
        <taxon>Tylenchina</taxon>
        <taxon>Panagrolaimomorpha</taxon>
        <taxon>Strongyloidoidea</taxon>
        <taxon>Alloionematidae</taxon>
        <taxon>Rhabditophanes</taxon>
    </lineage>
</organism>
<dbReference type="Proteomes" id="UP000095286">
    <property type="component" value="Unplaced"/>
</dbReference>
<protein>
    <submittedName>
        <fullName evidence="2">ShKT domain-containing protein</fullName>
    </submittedName>
</protein>
<evidence type="ECO:0000313" key="2">
    <source>
        <dbReference type="WBParaSite" id="RSKR_0000272900.1"/>
    </source>
</evidence>
<dbReference type="WBParaSite" id="RSKR_0000272900.1">
    <property type="protein sequence ID" value="RSKR_0000272900.1"/>
    <property type="gene ID" value="RSKR_0000272900"/>
</dbReference>
<evidence type="ECO:0000313" key="1">
    <source>
        <dbReference type="Proteomes" id="UP000095286"/>
    </source>
</evidence>
<name>A0AC35TPE1_9BILA</name>
<proteinExistence type="predicted"/>
<reference evidence="2" key="1">
    <citation type="submission" date="2016-11" db="UniProtKB">
        <authorList>
            <consortium name="WormBaseParasite"/>
        </authorList>
    </citation>
    <scope>IDENTIFICATION</scope>
    <source>
        <strain evidence="2">KR3021</strain>
    </source>
</reference>
<accession>A0AC35TPE1</accession>